<dbReference type="Pfam" id="PF13692">
    <property type="entry name" value="Glyco_trans_1_4"/>
    <property type="match status" value="1"/>
</dbReference>
<dbReference type="AlphaFoldDB" id="A0A270BNC2"/>
<dbReference type="STRING" id="1231343.Absy_003_116"/>
<dbReference type="PANTHER" id="PTHR45947:SF15">
    <property type="entry name" value="TEICHURONIC ACID BIOSYNTHESIS GLYCOSYLTRANSFERASE TUAC-RELATED"/>
    <property type="match status" value="1"/>
</dbReference>
<evidence type="ECO:0000259" key="1">
    <source>
        <dbReference type="Pfam" id="PF13579"/>
    </source>
</evidence>
<dbReference type="OrthoDB" id="5443996at2"/>
<dbReference type="Gene3D" id="3.40.50.2000">
    <property type="entry name" value="Glycogen Phosphorylase B"/>
    <property type="match status" value="2"/>
</dbReference>
<accession>A0A270BNC2</accession>
<reference evidence="2 3" key="1">
    <citation type="submission" date="2017-04" db="EMBL/GenBank/DDBJ databases">
        <title>Kefir bacterial isolates.</title>
        <authorList>
            <person name="Kim Y."/>
            <person name="Blasche S."/>
            <person name="Patil K.R."/>
        </authorList>
    </citation>
    <scope>NUCLEOTIDE SEQUENCE [LARGE SCALE GENOMIC DNA]</scope>
    <source>
        <strain evidence="2 3">KR-2</strain>
    </source>
</reference>
<evidence type="ECO:0000313" key="2">
    <source>
        <dbReference type="EMBL" id="PAL26201.1"/>
    </source>
</evidence>
<dbReference type="Pfam" id="PF13579">
    <property type="entry name" value="Glyco_trans_4_4"/>
    <property type="match status" value="1"/>
</dbReference>
<dbReference type="Proteomes" id="UP000216033">
    <property type="component" value="Unassembled WGS sequence"/>
</dbReference>
<proteinExistence type="predicted"/>
<dbReference type="InterPro" id="IPR050194">
    <property type="entry name" value="Glycosyltransferase_grp1"/>
</dbReference>
<sequence length="363" mass="39149">MKTCLVYRDRILPASEQAFMRRQYVAFSSLKPYWVGCHRDNPPADMARAMRIIGEGHMLGAMRRLAFRQIGWRAGQAVADLAPVVVHAQFGRGGALALPIAMQLGLPLAVTFHGGDAFKDRHYSHTFPPPIFQRRWRALVDYAAVFICVSEGVRSKLLERGVPEQKLEVLAIGTEDTAPVRGPFDRLVFAGRFVEKKGLPILLQALRILAQQGLTPSVVLAGDGPLRAAMEQQAQGLEHVVFAGWLSAQQLRQQFEQAVALVVPSVRAAGGDHEGLPSVAAEAMMCGVPVVASTQAGLDEATLGGGGLLVPAGDPQALAQALVHVLRGSERSAMGQAARQAARDQLRASVQSARLEQRLLSLI</sequence>
<gene>
    <name evidence="2" type="ORF">B9K05_06785</name>
</gene>
<keyword evidence="3" id="KW-1185">Reference proteome</keyword>
<feature type="domain" description="Glycosyltransferase subfamily 4-like N-terminal" evidence="1">
    <location>
        <begin position="58"/>
        <end position="172"/>
    </location>
</feature>
<name>A0A270BNC2_9PROT</name>
<evidence type="ECO:0000313" key="3">
    <source>
        <dbReference type="Proteomes" id="UP000216033"/>
    </source>
</evidence>
<comment type="caution">
    <text evidence="2">The sequence shown here is derived from an EMBL/GenBank/DDBJ whole genome shotgun (WGS) entry which is preliminary data.</text>
</comment>
<dbReference type="InterPro" id="IPR028098">
    <property type="entry name" value="Glyco_trans_4-like_N"/>
</dbReference>
<dbReference type="GeneID" id="98301415"/>
<dbReference type="PANTHER" id="PTHR45947">
    <property type="entry name" value="SULFOQUINOVOSYL TRANSFERASE SQD2"/>
    <property type="match status" value="1"/>
</dbReference>
<protein>
    <submittedName>
        <fullName evidence="2">Glycosyl transferase</fullName>
    </submittedName>
</protein>
<dbReference type="SUPFAM" id="SSF53756">
    <property type="entry name" value="UDP-Glycosyltransferase/glycogen phosphorylase"/>
    <property type="match status" value="1"/>
</dbReference>
<dbReference type="EMBL" id="NDFP01000005">
    <property type="protein sequence ID" value="PAL26201.1"/>
    <property type="molecule type" value="Genomic_DNA"/>
</dbReference>
<dbReference type="RefSeq" id="WP_048852808.1">
    <property type="nucleotide sequence ID" value="NZ_BAMZ01000003.1"/>
</dbReference>
<keyword evidence="2" id="KW-0808">Transferase</keyword>
<dbReference type="GO" id="GO:0016757">
    <property type="term" value="F:glycosyltransferase activity"/>
    <property type="evidence" value="ECO:0007669"/>
    <property type="project" value="UniProtKB-ARBA"/>
</dbReference>
<organism evidence="2 3">
    <name type="scientific">Acetobacter syzygii</name>
    <dbReference type="NCBI Taxonomy" id="146476"/>
    <lineage>
        <taxon>Bacteria</taxon>
        <taxon>Pseudomonadati</taxon>
        <taxon>Pseudomonadota</taxon>
        <taxon>Alphaproteobacteria</taxon>
        <taxon>Acetobacterales</taxon>
        <taxon>Acetobacteraceae</taxon>
        <taxon>Acetobacter</taxon>
    </lineage>
</organism>